<comment type="caution">
    <text evidence="1">The sequence shown here is derived from an EMBL/GenBank/DDBJ whole genome shotgun (WGS) entry which is preliminary data.</text>
</comment>
<organism evidence="1 2">
    <name type="scientific">Racocetra persica</name>
    <dbReference type="NCBI Taxonomy" id="160502"/>
    <lineage>
        <taxon>Eukaryota</taxon>
        <taxon>Fungi</taxon>
        <taxon>Fungi incertae sedis</taxon>
        <taxon>Mucoromycota</taxon>
        <taxon>Glomeromycotina</taxon>
        <taxon>Glomeromycetes</taxon>
        <taxon>Diversisporales</taxon>
        <taxon>Gigasporaceae</taxon>
        <taxon>Racocetra</taxon>
    </lineage>
</organism>
<name>A0ACA9S4C8_9GLOM</name>
<reference evidence="1" key="1">
    <citation type="submission" date="2021-06" db="EMBL/GenBank/DDBJ databases">
        <authorList>
            <person name="Kallberg Y."/>
            <person name="Tangrot J."/>
            <person name="Rosling A."/>
        </authorList>
    </citation>
    <scope>NUCLEOTIDE SEQUENCE</scope>
    <source>
        <strain evidence="1">MA461A</strain>
    </source>
</reference>
<keyword evidence="2" id="KW-1185">Reference proteome</keyword>
<proteinExistence type="predicted"/>
<accession>A0ACA9S4C8</accession>
<evidence type="ECO:0000313" key="1">
    <source>
        <dbReference type="EMBL" id="CAG8826675.1"/>
    </source>
</evidence>
<dbReference type="EMBL" id="CAJVQC010092558">
    <property type="protein sequence ID" value="CAG8826675.1"/>
    <property type="molecule type" value="Genomic_DNA"/>
</dbReference>
<gene>
    <name evidence="1" type="ORF">RPERSI_LOCUS26789</name>
</gene>
<sequence length="52" mass="5728">ITVECLVSVSICTIGIILAAGPLKPILIKHELSKKTIDEIDTHPSFNTFNHR</sequence>
<protein>
    <submittedName>
        <fullName evidence="1">31781_t:CDS:1</fullName>
    </submittedName>
</protein>
<feature type="non-terminal residue" evidence="1">
    <location>
        <position position="52"/>
    </location>
</feature>
<dbReference type="Proteomes" id="UP000789920">
    <property type="component" value="Unassembled WGS sequence"/>
</dbReference>
<evidence type="ECO:0000313" key="2">
    <source>
        <dbReference type="Proteomes" id="UP000789920"/>
    </source>
</evidence>
<feature type="non-terminal residue" evidence="1">
    <location>
        <position position="1"/>
    </location>
</feature>